<dbReference type="Proteomes" id="UP001222325">
    <property type="component" value="Unassembled WGS sequence"/>
</dbReference>
<sequence length="203" mass="22890">VDTIPFELLADLPHYLHSIEDLLSVSSTCRTLYRACTNPTPNDVLRLAAQSGRIFFRPHPHILIAATARQVADWAVQADERRYALELAVQGGVEKLLELALYVAGLTMDDVRRLCIYKCDVLNVLSRRLDVVAGPATGFSSTVCNDPETTLLSWVIYGELFHHSMELAYLPLPEHKPLSSIIRYKWFVYCLPDVCSFNYMGFA</sequence>
<gene>
    <name evidence="1" type="ORF">B0H15DRAFT_748923</name>
</gene>
<feature type="non-terminal residue" evidence="1">
    <location>
        <position position="203"/>
    </location>
</feature>
<organism evidence="1 2">
    <name type="scientific">Mycena belliarum</name>
    <dbReference type="NCBI Taxonomy" id="1033014"/>
    <lineage>
        <taxon>Eukaryota</taxon>
        <taxon>Fungi</taxon>
        <taxon>Dikarya</taxon>
        <taxon>Basidiomycota</taxon>
        <taxon>Agaricomycotina</taxon>
        <taxon>Agaricomycetes</taxon>
        <taxon>Agaricomycetidae</taxon>
        <taxon>Agaricales</taxon>
        <taxon>Marasmiineae</taxon>
        <taxon>Mycenaceae</taxon>
        <taxon>Mycena</taxon>
    </lineage>
</organism>
<evidence type="ECO:0000313" key="1">
    <source>
        <dbReference type="EMBL" id="KAJ7094062.1"/>
    </source>
</evidence>
<comment type="caution">
    <text evidence="1">The sequence shown here is derived from an EMBL/GenBank/DDBJ whole genome shotgun (WGS) entry which is preliminary data.</text>
</comment>
<reference evidence="1" key="1">
    <citation type="submission" date="2023-03" db="EMBL/GenBank/DDBJ databases">
        <title>Massive genome expansion in bonnet fungi (Mycena s.s.) driven by repeated elements and novel gene families across ecological guilds.</title>
        <authorList>
            <consortium name="Lawrence Berkeley National Laboratory"/>
            <person name="Harder C.B."/>
            <person name="Miyauchi S."/>
            <person name="Viragh M."/>
            <person name="Kuo A."/>
            <person name="Thoen E."/>
            <person name="Andreopoulos B."/>
            <person name="Lu D."/>
            <person name="Skrede I."/>
            <person name="Drula E."/>
            <person name="Henrissat B."/>
            <person name="Morin E."/>
            <person name="Kohler A."/>
            <person name="Barry K."/>
            <person name="LaButti K."/>
            <person name="Morin E."/>
            <person name="Salamov A."/>
            <person name="Lipzen A."/>
            <person name="Mereny Z."/>
            <person name="Hegedus B."/>
            <person name="Baldrian P."/>
            <person name="Stursova M."/>
            <person name="Weitz H."/>
            <person name="Taylor A."/>
            <person name="Grigoriev I.V."/>
            <person name="Nagy L.G."/>
            <person name="Martin F."/>
            <person name="Kauserud H."/>
        </authorList>
    </citation>
    <scope>NUCLEOTIDE SEQUENCE</scope>
    <source>
        <strain evidence="1">CBHHK173m</strain>
    </source>
</reference>
<keyword evidence="2" id="KW-1185">Reference proteome</keyword>
<accession>A0AAD6U8L3</accession>
<name>A0AAD6U8L3_9AGAR</name>
<proteinExistence type="predicted"/>
<evidence type="ECO:0000313" key="2">
    <source>
        <dbReference type="Proteomes" id="UP001222325"/>
    </source>
</evidence>
<dbReference type="EMBL" id="JARJCN010000015">
    <property type="protein sequence ID" value="KAJ7094062.1"/>
    <property type="molecule type" value="Genomic_DNA"/>
</dbReference>
<evidence type="ECO:0008006" key="3">
    <source>
        <dbReference type="Google" id="ProtNLM"/>
    </source>
</evidence>
<feature type="non-terminal residue" evidence="1">
    <location>
        <position position="1"/>
    </location>
</feature>
<dbReference type="AlphaFoldDB" id="A0AAD6U8L3"/>
<protein>
    <recommendedName>
        <fullName evidence="3">F-box domain-containing protein</fullName>
    </recommendedName>
</protein>